<gene>
    <name evidence="5" type="ORF">SHERM_23303</name>
</gene>
<keyword evidence="6" id="KW-1185">Reference proteome</keyword>
<dbReference type="InterPro" id="IPR046848">
    <property type="entry name" value="E_motif"/>
</dbReference>
<evidence type="ECO:0000256" key="3">
    <source>
        <dbReference type="PROSITE-ProRule" id="PRU00708"/>
    </source>
</evidence>
<dbReference type="PANTHER" id="PTHR47926:SF342">
    <property type="entry name" value="TETRATRICOPEPTIDE-LIKE HELICAL DOMAIN-CONTAINING PROTEIN-RELATED"/>
    <property type="match status" value="1"/>
</dbReference>
<dbReference type="SUPFAM" id="SSF48452">
    <property type="entry name" value="TPR-like"/>
    <property type="match status" value="1"/>
</dbReference>
<evidence type="ECO:0000259" key="4">
    <source>
        <dbReference type="Pfam" id="PF14432"/>
    </source>
</evidence>
<dbReference type="Pfam" id="PF14432">
    <property type="entry name" value="DYW_deaminase"/>
    <property type="match status" value="1"/>
</dbReference>
<feature type="repeat" description="PPR" evidence="3">
    <location>
        <begin position="202"/>
        <end position="236"/>
    </location>
</feature>
<dbReference type="EMBL" id="CACSLK010027752">
    <property type="protein sequence ID" value="CAA0827608.1"/>
    <property type="molecule type" value="Genomic_DNA"/>
</dbReference>
<dbReference type="Pfam" id="PF01535">
    <property type="entry name" value="PPR"/>
    <property type="match status" value="2"/>
</dbReference>
<dbReference type="FunFam" id="1.25.40.10:FF:000343">
    <property type="entry name" value="Pentatricopeptide repeat-containing protein At3g58590"/>
    <property type="match status" value="1"/>
</dbReference>
<dbReference type="FunFam" id="1.25.40.10:FF:000381">
    <property type="entry name" value="Pentatricopeptide repeat-containing protein"/>
    <property type="match status" value="1"/>
</dbReference>
<comment type="caution">
    <text evidence="5">The sequence shown here is derived from an EMBL/GenBank/DDBJ whole genome shotgun (WGS) entry which is preliminary data.</text>
</comment>
<proteinExistence type="inferred from homology"/>
<reference evidence="5" key="1">
    <citation type="submission" date="2019-12" db="EMBL/GenBank/DDBJ databases">
        <authorList>
            <person name="Scholes J."/>
        </authorList>
    </citation>
    <scope>NUCLEOTIDE SEQUENCE</scope>
</reference>
<dbReference type="Pfam" id="PF20431">
    <property type="entry name" value="E_motif"/>
    <property type="match status" value="1"/>
</dbReference>
<evidence type="ECO:0000256" key="2">
    <source>
        <dbReference type="ARBA" id="ARBA00022737"/>
    </source>
</evidence>
<dbReference type="InterPro" id="IPR002885">
    <property type="entry name" value="PPR_rpt"/>
</dbReference>
<feature type="domain" description="DYW" evidence="4">
    <location>
        <begin position="624"/>
        <end position="710"/>
    </location>
</feature>
<organism evidence="5 6">
    <name type="scientific">Striga hermonthica</name>
    <name type="common">Purple witchweed</name>
    <name type="synonym">Buchnera hermonthica</name>
    <dbReference type="NCBI Taxonomy" id="68872"/>
    <lineage>
        <taxon>Eukaryota</taxon>
        <taxon>Viridiplantae</taxon>
        <taxon>Streptophyta</taxon>
        <taxon>Embryophyta</taxon>
        <taxon>Tracheophyta</taxon>
        <taxon>Spermatophyta</taxon>
        <taxon>Magnoliopsida</taxon>
        <taxon>eudicotyledons</taxon>
        <taxon>Gunneridae</taxon>
        <taxon>Pentapetalae</taxon>
        <taxon>asterids</taxon>
        <taxon>lamiids</taxon>
        <taxon>Lamiales</taxon>
        <taxon>Orobanchaceae</taxon>
        <taxon>Buchnereae</taxon>
        <taxon>Striga</taxon>
    </lineage>
</organism>
<dbReference type="GO" id="GO:0008270">
    <property type="term" value="F:zinc ion binding"/>
    <property type="evidence" value="ECO:0007669"/>
    <property type="project" value="InterPro"/>
</dbReference>
<dbReference type="AlphaFoldDB" id="A0A9N7N617"/>
<dbReference type="InterPro" id="IPR011990">
    <property type="entry name" value="TPR-like_helical_dom_sf"/>
</dbReference>
<dbReference type="Pfam" id="PF13041">
    <property type="entry name" value="PPR_2"/>
    <property type="match status" value="3"/>
</dbReference>
<keyword evidence="2" id="KW-0677">Repeat</keyword>
<evidence type="ECO:0000256" key="1">
    <source>
        <dbReference type="ARBA" id="ARBA00006643"/>
    </source>
</evidence>
<dbReference type="GO" id="GO:0009451">
    <property type="term" value="P:RNA modification"/>
    <property type="evidence" value="ECO:0007669"/>
    <property type="project" value="InterPro"/>
</dbReference>
<sequence>MNRLSTAPHHYRWRRKPPFSPNFKISTNTQHTACFYSTKLSHASILPQLKHAKPIHQVHAQLIVSNLSKDVFLCNRLVNAYASCGHVPEARIVFSKIPNKNLFSWTVLLSGLVKNGLFLEAIDIFREMVRGMIKPNAVTIASVLPAFGKLGFFLFGKSVHCYWLRQSFGDNVFVETGLIGMYSKFGCVEKARKVFDKMSVRNVVSWNAMISCYAENEFGEDALLVFSRMRMKGFSIDIFTLMSLISLGEFRVGSGVHGLIVKSGYYENDRLVKTALMELYIDCGFLDDAYIIFGEINKRDLVSWTLMLRGLAESGNWKKTFDHFIRMMRGDDIKFDSISLATILSGCSSSGALQQGRCIHALVMKSGFQGDFFIGSAIIDMYTNCASIRDGERYFEWMGEKDVACWNALISGYGSYGCGVKAVELFSKMKFLGIKPDESTFVSVLCACSHAGLVDIGLEIFDCMMENRNVILNAKHYACVVDLLGRAGRINDAYSLVKRMNQQPSPEVYCSLLAACRAHRKFELGDEISRQLFQLKPVDAGHYVLLSNVYALAGNWEYARTSRKYLKSSDLKKRPGISSIEITGEIFTFMASQTDHPFYLEIKEFLGDLISKIGAAGFEFDLKNSVFLDVSDDVKRDILFHHSEKLAIAFGLLRTKPESVIRITKNLRICNDCHAASKFVSKVYDRVLAIKDANRFHIFKDGKCSCGDWW</sequence>
<evidence type="ECO:0000313" key="6">
    <source>
        <dbReference type="Proteomes" id="UP001153555"/>
    </source>
</evidence>
<dbReference type="InterPro" id="IPR032867">
    <property type="entry name" value="DYW_dom"/>
</dbReference>
<dbReference type="Gene3D" id="1.25.40.10">
    <property type="entry name" value="Tetratricopeptide repeat domain"/>
    <property type="match status" value="4"/>
</dbReference>
<dbReference type="PROSITE" id="PS51375">
    <property type="entry name" value="PPR"/>
    <property type="match status" value="4"/>
</dbReference>
<feature type="repeat" description="PPR" evidence="3">
    <location>
        <begin position="300"/>
        <end position="335"/>
    </location>
</feature>
<comment type="similarity">
    <text evidence="1">Belongs to the PPR family. PCMP-H subfamily.</text>
</comment>
<dbReference type="FunFam" id="1.25.40.10:FF:000090">
    <property type="entry name" value="Pentatricopeptide repeat-containing protein, chloroplastic"/>
    <property type="match status" value="1"/>
</dbReference>
<feature type="repeat" description="PPR" evidence="3">
    <location>
        <begin position="402"/>
        <end position="436"/>
    </location>
</feature>
<dbReference type="GO" id="GO:0003723">
    <property type="term" value="F:RNA binding"/>
    <property type="evidence" value="ECO:0007669"/>
    <property type="project" value="InterPro"/>
</dbReference>
<dbReference type="OrthoDB" id="1732327at2759"/>
<evidence type="ECO:0000313" key="5">
    <source>
        <dbReference type="EMBL" id="CAA0827608.1"/>
    </source>
</evidence>
<protein>
    <submittedName>
        <fullName evidence="5">Pentatricopeptide repeat-containing protein</fullName>
    </submittedName>
</protein>
<feature type="repeat" description="PPR" evidence="3">
    <location>
        <begin position="101"/>
        <end position="135"/>
    </location>
</feature>
<dbReference type="Proteomes" id="UP001153555">
    <property type="component" value="Unassembled WGS sequence"/>
</dbReference>
<name>A0A9N7N617_STRHE</name>
<accession>A0A9N7N617</accession>
<dbReference type="PANTHER" id="PTHR47926">
    <property type="entry name" value="PENTATRICOPEPTIDE REPEAT-CONTAINING PROTEIN"/>
    <property type="match status" value="1"/>
</dbReference>
<dbReference type="InterPro" id="IPR046960">
    <property type="entry name" value="PPR_At4g14850-like_plant"/>
</dbReference>
<dbReference type="NCBIfam" id="TIGR00756">
    <property type="entry name" value="PPR"/>
    <property type="match status" value="4"/>
</dbReference>